<name>A0AAW6U169_9BACT</name>
<feature type="domain" description="SpoVT-AbrB" evidence="2">
    <location>
        <begin position="4"/>
        <end position="49"/>
    </location>
</feature>
<comment type="caution">
    <text evidence="3">The sequence shown here is derived from an EMBL/GenBank/DDBJ whole genome shotgun (WGS) entry which is preliminary data.</text>
</comment>
<dbReference type="EMBL" id="JASCXX010000008">
    <property type="protein sequence ID" value="MDI6448978.1"/>
    <property type="molecule type" value="Genomic_DNA"/>
</dbReference>
<keyword evidence="4" id="KW-1185">Reference proteome</keyword>
<evidence type="ECO:0000313" key="3">
    <source>
        <dbReference type="EMBL" id="MDI6448978.1"/>
    </source>
</evidence>
<protein>
    <submittedName>
        <fullName evidence="3">AbrB/MazE/SpoVT family DNA-binding domain-containing protein</fullName>
    </submittedName>
</protein>
<dbReference type="GO" id="GO:0003677">
    <property type="term" value="F:DNA binding"/>
    <property type="evidence" value="ECO:0007669"/>
    <property type="project" value="UniProtKB-UniRule"/>
</dbReference>
<proteinExistence type="predicted"/>
<dbReference type="NCBIfam" id="TIGR01439">
    <property type="entry name" value="lp_hng_hel_AbrB"/>
    <property type="match status" value="1"/>
</dbReference>
<evidence type="ECO:0000259" key="2">
    <source>
        <dbReference type="PROSITE" id="PS51740"/>
    </source>
</evidence>
<reference evidence="3" key="1">
    <citation type="submission" date="2023-05" db="EMBL/GenBank/DDBJ databases">
        <title>Anaerotaeda fermentans gen. nov., sp. nov., a novel anaerobic planctomycete of the new family within the order Sedimentisphaerales isolated from Taman Peninsula, Russia.</title>
        <authorList>
            <person name="Khomyakova M.A."/>
            <person name="Merkel A.Y."/>
            <person name="Slobodkin A.I."/>
        </authorList>
    </citation>
    <scope>NUCLEOTIDE SEQUENCE</scope>
    <source>
        <strain evidence="3">M17dextr</strain>
    </source>
</reference>
<gene>
    <name evidence="3" type="ORF">QJ522_07980</name>
</gene>
<dbReference type="Proteomes" id="UP001431776">
    <property type="component" value="Unassembled WGS sequence"/>
</dbReference>
<keyword evidence="1 3" id="KW-0238">DNA-binding</keyword>
<dbReference type="PROSITE" id="PS51740">
    <property type="entry name" value="SPOVT_ABRB"/>
    <property type="match status" value="1"/>
</dbReference>
<organism evidence="3 4">
    <name type="scientific">Anaerobaca lacustris</name>
    <dbReference type="NCBI Taxonomy" id="3044600"/>
    <lineage>
        <taxon>Bacteria</taxon>
        <taxon>Pseudomonadati</taxon>
        <taxon>Planctomycetota</taxon>
        <taxon>Phycisphaerae</taxon>
        <taxon>Sedimentisphaerales</taxon>
        <taxon>Anaerobacaceae</taxon>
        <taxon>Anaerobaca</taxon>
    </lineage>
</organism>
<sequence length="87" mass="9513">MGSVSTTRMSSKGQVVIPEDVRRRLGLDAGSQFIVVGEEDVVILKMVRPPSMREFDRLVKKARMQAKAAGLTRSGVASAVSAVRKRR</sequence>
<dbReference type="InterPro" id="IPR007159">
    <property type="entry name" value="SpoVT-AbrB_dom"/>
</dbReference>
<evidence type="ECO:0000313" key="4">
    <source>
        <dbReference type="Proteomes" id="UP001431776"/>
    </source>
</evidence>
<dbReference type="Gene3D" id="2.10.260.10">
    <property type="match status" value="1"/>
</dbReference>
<dbReference type="SMART" id="SM00966">
    <property type="entry name" value="SpoVT_AbrB"/>
    <property type="match status" value="1"/>
</dbReference>
<dbReference type="SUPFAM" id="SSF89447">
    <property type="entry name" value="AbrB/MazE/MraZ-like"/>
    <property type="match status" value="1"/>
</dbReference>
<dbReference type="Pfam" id="PF04014">
    <property type="entry name" value="MazE_antitoxin"/>
    <property type="match status" value="1"/>
</dbReference>
<accession>A0AAW6U169</accession>
<evidence type="ECO:0000256" key="1">
    <source>
        <dbReference type="PROSITE-ProRule" id="PRU01076"/>
    </source>
</evidence>
<dbReference type="AlphaFoldDB" id="A0AAW6U169"/>
<dbReference type="InterPro" id="IPR037914">
    <property type="entry name" value="SpoVT-AbrB_sf"/>
</dbReference>
<dbReference type="RefSeq" id="WP_349244387.1">
    <property type="nucleotide sequence ID" value="NZ_JASCXX010000008.1"/>
</dbReference>